<proteinExistence type="predicted"/>
<sequence>MINFSSDFEYISKAFLGYYTPLHKKIGVFHWHTYAPLLLPEIDVTS</sequence>
<keyword evidence="2" id="KW-1185">Reference proteome</keyword>
<organism evidence="1 2">
    <name type="scientific">Pseudoalteromonas aurantia 208</name>
    <dbReference type="NCBI Taxonomy" id="1314867"/>
    <lineage>
        <taxon>Bacteria</taxon>
        <taxon>Pseudomonadati</taxon>
        <taxon>Pseudomonadota</taxon>
        <taxon>Gammaproteobacteria</taxon>
        <taxon>Alteromonadales</taxon>
        <taxon>Pseudoalteromonadaceae</taxon>
        <taxon>Pseudoalteromonas</taxon>
    </lineage>
</organism>
<evidence type="ECO:0000313" key="1">
    <source>
        <dbReference type="EMBL" id="MBE0368678.1"/>
    </source>
</evidence>
<dbReference type="Proteomes" id="UP000615755">
    <property type="component" value="Unassembled WGS sequence"/>
</dbReference>
<evidence type="ECO:0000313" key="2">
    <source>
        <dbReference type="Proteomes" id="UP000615755"/>
    </source>
</evidence>
<gene>
    <name evidence="1" type="ORF">PAUR_a2339</name>
</gene>
<protein>
    <submittedName>
        <fullName evidence="1">Uncharacterized protein</fullName>
    </submittedName>
</protein>
<accession>A0ABR9ECH4</accession>
<reference evidence="1 2" key="1">
    <citation type="submission" date="2015-03" db="EMBL/GenBank/DDBJ databases">
        <title>Genome sequence of Pseudoalteromonas aurantia.</title>
        <authorList>
            <person name="Xie B.-B."/>
            <person name="Rong J.-C."/>
            <person name="Qin Q.-L."/>
            <person name="Zhang Y.-Z."/>
        </authorList>
    </citation>
    <scope>NUCLEOTIDE SEQUENCE [LARGE SCALE GENOMIC DNA]</scope>
    <source>
        <strain evidence="1 2">208</strain>
    </source>
</reference>
<dbReference type="EMBL" id="AQGV01000012">
    <property type="protein sequence ID" value="MBE0368678.1"/>
    <property type="molecule type" value="Genomic_DNA"/>
</dbReference>
<name>A0ABR9ECH4_9GAMM</name>
<comment type="caution">
    <text evidence="1">The sequence shown here is derived from an EMBL/GenBank/DDBJ whole genome shotgun (WGS) entry which is preliminary data.</text>
</comment>